<evidence type="ECO:0000256" key="6">
    <source>
        <dbReference type="ARBA" id="ARBA00022490"/>
    </source>
</evidence>
<dbReference type="EMBL" id="BTRK01000006">
    <property type="protein sequence ID" value="GMR59200.1"/>
    <property type="molecule type" value="Genomic_DNA"/>
</dbReference>
<keyword evidence="6" id="KW-0963">Cytoplasm</keyword>
<dbReference type="Proteomes" id="UP001328107">
    <property type="component" value="Unassembled WGS sequence"/>
</dbReference>
<evidence type="ECO:0000256" key="9">
    <source>
        <dbReference type="ARBA" id="ARBA00023315"/>
    </source>
</evidence>
<comment type="similarity">
    <text evidence="3">Belongs to the acetyltransferase family. NAA40 subfamily.</text>
</comment>
<proteinExistence type="inferred from homology"/>
<evidence type="ECO:0000256" key="11">
    <source>
        <dbReference type="ARBA" id="ARBA00049524"/>
    </source>
</evidence>
<evidence type="ECO:0000256" key="5">
    <source>
        <dbReference type="ARBA" id="ARBA00015043"/>
    </source>
</evidence>
<keyword evidence="9" id="KW-0012">Acyltransferase</keyword>
<feature type="domain" description="N-acetyltransferase" evidence="12">
    <location>
        <begin position="57"/>
        <end position="199"/>
    </location>
</feature>
<accession>A0AAN5DBM6</accession>
<name>A0AAN5DBM6_9BILA</name>
<reference evidence="14" key="1">
    <citation type="submission" date="2022-10" db="EMBL/GenBank/DDBJ databases">
        <title>Genome assembly of Pristionchus species.</title>
        <authorList>
            <person name="Yoshida K."/>
            <person name="Sommer R.J."/>
        </authorList>
    </citation>
    <scope>NUCLEOTIDE SEQUENCE [LARGE SCALE GENOMIC DNA]</scope>
    <source>
        <strain evidence="14">RS5460</strain>
    </source>
</reference>
<dbReference type="EC" id="2.3.1.257" evidence="4"/>
<comment type="catalytic activity">
    <reaction evidence="11">
        <text>N-terminal L-seryl-[histone H4] + acetyl-CoA = N-terminal N(alpha)-acetyl-L-seryl-[histone H4] + CoA + H(+)</text>
        <dbReference type="Rhea" id="RHEA:50596"/>
        <dbReference type="Rhea" id="RHEA-COMP:12740"/>
        <dbReference type="Rhea" id="RHEA-COMP:12743"/>
        <dbReference type="ChEBI" id="CHEBI:15378"/>
        <dbReference type="ChEBI" id="CHEBI:57287"/>
        <dbReference type="ChEBI" id="CHEBI:57288"/>
        <dbReference type="ChEBI" id="CHEBI:64738"/>
        <dbReference type="ChEBI" id="CHEBI:83690"/>
        <dbReference type="EC" id="2.3.1.257"/>
    </reaction>
</comment>
<dbReference type="AlphaFoldDB" id="A0AAN5DBM6"/>
<protein>
    <recommendedName>
        <fullName evidence="5">N-alpha-acetyltransferase 40</fullName>
        <ecNumber evidence="4">2.3.1.257</ecNumber>
    </recommendedName>
</protein>
<comment type="catalytic activity">
    <reaction evidence="10">
        <text>N-terminal L-seryl-[histone H2A] + acetyl-CoA = N-terminal N(alpha)-acetyl-L-seryl-[histone H2A] + CoA + H(+)</text>
        <dbReference type="Rhea" id="RHEA:50600"/>
        <dbReference type="Rhea" id="RHEA-COMP:12742"/>
        <dbReference type="Rhea" id="RHEA-COMP:12744"/>
        <dbReference type="ChEBI" id="CHEBI:15378"/>
        <dbReference type="ChEBI" id="CHEBI:57287"/>
        <dbReference type="ChEBI" id="CHEBI:57288"/>
        <dbReference type="ChEBI" id="CHEBI:64738"/>
        <dbReference type="ChEBI" id="CHEBI:83690"/>
        <dbReference type="EC" id="2.3.1.257"/>
    </reaction>
</comment>
<dbReference type="Pfam" id="PF00583">
    <property type="entry name" value="Acetyltransf_1"/>
    <property type="match status" value="1"/>
</dbReference>
<dbReference type="GO" id="GO:0043998">
    <property type="term" value="F:histone H2A acetyltransferase activity"/>
    <property type="evidence" value="ECO:0007669"/>
    <property type="project" value="InterPro"/>
</dbReference>
<keyword evidence="8" id="KW-0539">Nucleus</keyword>
<evidence type="ECO:0000313" key="14">
    <source>
        <dbReference type="Proteomes" id="UP001328107"/>
    </source>
</evidence>
<evidence type="ECO:0000256" key="10">
    <source>
        <dbReference type="ARBA" id="ARBA00047821"/>
    </source>
</evidence>
<sequence>LTMTSGASKKKMVKKAVRTKDLLESNNCIPQVMLTLDGEPLTSVTSWATNLPTETFDWVWNLFEKNMRLMYEKSQWGWDPESKRNELQATTARFLILKNGKGDNVAYCHFRVDMDNDFAVIYCYEIQVETAYQRKGLGSIIMSVLERLSIKLEMDKMMATVFKYNIRSLNFFRKIGFEEDASSPKDEERDYLILSKEVSVL</sequence>
<comment type="caution">
    <text evidence="13">The sequence shown here is derived from an EMBL/GenBank/DDBJ whole genome shotgun (WGS) entry which is preliminary data.</text>
</comment>
<evidence type="ECO:0000256" key="8">
    <source>
        <dbReference type="ARBA" id="ARBA00023242"/>
    </source>
</evidence>
<dbReference type="Gene3D" id="3.40.630.30">
    <property type="match status" value="1"/>
</dbReference>
<feature type="non-terminal residue" evidence="13">
    <location>
        <position position="1"/>
    </location>
</feature>
<gene>
    <name evidence="13" type="ORF">PMAYCL1PPCAC_29395</name>
</gene>
<keyword evidence="14" id="KW-1185">Reference proteome</keyword>
<evidence type="ECO:0000256" key="1">
    <source>
        <dbReference type="ARBA" id="ARBA00004123"/>
    </source>
</evidence>
<dbReference type="SUPFAM" id="SSF55729">
    <property type="entry name" value="Acyl-CoA N-acyltransferases (Nat)"/>
    <property type="match status" value="1"/>
</dbReference>
<dbReference type="GO" id="GO:0010485">
    <property type="term" value="F:histone H4 acetyltransferase activity"/>
    <property type="evidence" value="ECO:0007669"/>
    <property type="project" value="InterPro"/>
</dbReference>
<dbReference type="PROSITE" id="PS51186">
    <property type="entry name" value="GNAT"/>
    <property type="match status" value="1"/>
</dbReference>
<dbReference type="InterPro" id="IPR016181">
    <property type="entry name" value="Acyl_CoA_acyltransferase"/>
</dbReference>
<dbReference type="GO" id="GO:1990189">
    <property type="term" value="F:protein N-terminal-serine acetyltransferase activity"/>
    <property type="evidence" value="ECO:0007669"/>
    <property type="project" value="UniProtKB-EC"/>
</dbReference>
<evidence type="ECO:0000256" key="7">
    <source>
        <dbReference type="ARBA" id="ARBA00022679"/>
    </source>
</evidence>
<comment type="subcellular location">
    <subcellularLocation>
        <location evidence="2">Cytoplasm</location>
    </subcellularLocation>
    <subcellularLocation>
        <location evidence="1">Nucleus</location>
    </subcellularLocation>
</comment>
<evidence type="ECO:0000256" key="4">
    <source>
        <dbReference type="ARBA" id="ARBA00012950"/>
    </source>
</evidence>
<evidence type="ECO:0000256" key="2">
    <source>
        <dbReference type="ARBA" id="ARBA00004496"/>
    </source>
</evidence>
<dbReference type="InterPro" id="IPR039949">
    <property type="entry name" value="NAA40"/>
</dbReference>
<dbReference type="PANTHER" id="PTHR20531">
    <property type="entry name" value="N-ALPHA-ACETYLTRANSFERASE 40"/>
    <property type="match status" value="1"/>
</dbReference>
<evidence type="ECO:0000313" key="13">
    <source>
        <dbReference type="EMBL" id="GMR59200.1"/>
    </source>
</evidence>
<evidence type="ECO:0000259" key="12">
    <source>
        <dbReference type="PROSITE" id="PS51186"/>
    </source>
</evidence>
<organism evidence="13 14">
    <name type="scientific">Pristionchus mayeri</name>
    <dbReference type="NCBI Taxonomy" id="1317129"/>
    <lineage>
        <taxon>Eukaryota</taxon>
        <taxon>Metazoa</taxon>
        <taxon>Ecdysozoa</taxon>
        <taxon>Nematoda</taxon>
        <taxon>Chromadorea</taxon>
        <taxon>Rhabditida</taxon>
        <taxon>Rhabditina</taxon>
        <taxon>Diplogasteromorpha</taxon>
        <taxon>Diplogasteroidea</taxon>
        <taxon>Neodiplogasteridae</taxon>
        <taxon>Pristionchus</taxon>
    </lineage>
</organism>
<evidence type="ECO:0000256" key="3">
    <source>
        <dbReference type="ARBA" id="ARBA00008870"/>
    </source>
</evidence>
<dbReference type="PANTHER" id="PTHR20531:SF1">
    <property type="entry name" value="N-ALPHA-ACETYLTRANSFERASE 40"/>
    <property type="match status" value="1"/>
</dbReference>
<dbReference type="GO" id="GO:0005634">
    <property type="term" value="C:nucleus"/>
    <property type="evidence" value="ECO:0007669"/>
    <property type="project" value="UniProtKB-SubCell"/>
</dbReference>
<dbReference type="GO" id="GO:0005737">
    <property type="term" value="C:cytoplasm"/>
    <property type="evidence" value="ECO:0007669"/>
    <property type="project" value="UniProtKB-SubCell"/>
</dbReference>
<dbReference type="InterPro" id="IPR000182">
    <property type="entry name" value="GNAT_dom"/>
</dbReference>
<keyword evidence="7" id="KW-0808">Transferase</keyword>